<sequence>MGNLCSKRKNSDSLSLKSDGSPSTRKRQDSFEAQENHALSSKRPGNGAGQATTGQASDAAGGIQETTLQKDALRSRMLKETEPSSVSGDSMSLSSPTALAPPYASSSSARTADGKDPFALPLEIRKQSDNVKNLLLGRVAKTKPIQKCRKITLYICASYSQDFRLEKGNLHTEVYPSLREYCSIRGYELHITDLHWKTDLESKQDHDFPELCLGELKRHLEVSYVIPVLFLSNSLGPTLLPKTIEQQDFETAVKNVGDSESSKLMEKWYCLDTQSQPPCYRLKPISTHIPNIESEKEGEKSLAVNEWHQTAEQILAVMLRILPAELRDTYLTSVIEQEIHNCIFMSREVARRSIWAHRVFTHIQAPPESSVSSIDQENNRRLEALQNELKNQLTAEHILRLLVKWQDDGLAQKHPEHVQYLNELIKQLTSQLQSILAEIIEEDQTKAVWKSCYGVDGSLCSELMVQTLFCQQSAKCSPSIENVLNHIRNYIGNPEIKQPLVLYGPKGCGKSCFLSRVIQQCSSWFPDALIIFRFVGLTPESSSLLQLLRTITSQLCFLLTGRNYWIPHNVQDYQHELYQLLSSLTSPPLVLIVIDGLDELKSHEYSSLNWLSEALPLKLRLIISCADGSSVFQSIKVNIRNDDAFLSMSPLSQQVAESLLTASILQYNHSVDPEVQKKLSAGLKHCTLPLYIKVLAWQASVDTQGMIEVSGIKDLNSAINGLFDYLEKTLEKEKVEKTLELICTSRSGLCDSELLDLLAHSPTFSTKVTFLDWAPASLFLAQLNQKLGPFLEWGIVGDAVIIRWRDSVVSELAKARYASNNKQAREFLLDYFQGTLNGTKKGRQRENTTANANNRHNRRRLEEVPYHLYHLNGSIKNSHLFNVKWLLEKVCHSSVYDVIEDIALETTGDLSQDPDLSLLHKTLELSASALSYDARQFFGQMFGRLVSVFEPSDEPENPPSPWTPEQCPFMKSLFEQSQKPSIPSFLPISPFLNGPIESSGANKDYAQLDKGEVYFNEITRMKVANQFVVSLATAKQEVIVWNVYSQKPSRILKGVTNPNSLKIIDEHRCVILCGRELHIFNLDDGTFVTKLKGVMNQKMPYFGLHDSNHIVALSRNRMYVNLMNLESGDCVTTFKVGEDRFLNSLIVSENGKILVCGDETQKPFPLLVWDLTSRKLLYDLRIPHHEFITSLSAITKEGHFVCCVCREVDDPGPNFIVVYDLQSGTLFKKWKPGYSTQAIAISAQGGCVINALEDNRVLVWDLVTGTCQWSLQKHTAPVDVLRLDQKGSRCLSCDSSGRDRTVCLWDLTNGTLLALFTPDVSFSACEVSNDGDGVIIGLKGRAEIVTLLYRDNVSVYSNRVQETFGADANQGKVTDLKTT</sequence>
<feature type="compositionally biased region" description="Low complexity" evidence="3">
    <location>
        <begin position="49"/>
        <end position="62"/>
    </location>
</feature>
<evidence type="ECO:0008006" key="8">
    <source>
        <dbReference type="Google" id="ProtNLM"/>
    </source>
</evidence>
<dbReference type="InterPro" id="IPR052752">
    <property type="entry name" value="NACHT-WD_repeat"/>
</dbReference>
<protein>
    <recommendedName>
        <fullName evidence="8">NACHT domain-containing protein</fullName>
    </recommendedName>
</protein>
<dbReference type="EMBL" id="CAJVCH010220208">
    <property type="protein sequence ID" value="CAG7731845.1"/>
    <property type="molecule type" value="Genomic_DNA"/>
</dbReference>
<dbReference type="Proteomes" id="UP000708208">
    <property type="component" value="Unassembled WGS sequence"/>
</dbReference>
<feature type="compositionally biased region" description="Polar residues" evidence="3">
    <location>
        <begin position="12"/>
        <end position="23"/>
    </location>
</feature>
<name>A0A8J2KTB3_9HEXA</name>
<feature type="domain" description="NWD1/2-like winged helix-turn-helix" evidence="5">
    <location>
        <begin position="712"/>
        <end position="823"/>
    </location>
</feature>
<keyword evidence="1" id="KW-0853">WD repeat</keyword>
<feature type="compositionally biased region" description="Low complexity" evidence="3">
    <location>
        <begin position="84"/>
        <end position="111"/>
    </location>
</feature>
<evidence type="ECO:0000256" key="2">
    <source>
        <dbReference type="ARBA" id="ARBA00022737"/>
    </source>
</evidence>
<evidence type="ECO:0000256" key="3">
    <source>
        <dbReference type="SAM" id="MobiDB-lite"/>
    </source>
</evidence>
<feature type="domain" description="Nephrocystin 3-like N-terminal" evidence="4">
    <location>
        <begin position="488"/>
        <end position="623"/>
    </location>
</feature>
<comment type="caution">
    <text evidence="6">The sequence shown here is derived from an EMBL/GenBank/DDBJ whole genome shotgun (WGS) entry which is preliminary data.</text>
</comment>
<evidence type="ECO:0000313" key="7">
    <source>
        <dbReference type="Proteomes" id="UP000708208"/>
    </source>
</evidence>
<dbReference type="InterPro" id="IPR056884">
    <property type="entry name" value="NPHP3-like_N"/>
</dbReference>
<feature type="region of interest" description="Disordered" evidence="3">
    <location>
        <begin position="77"/>
        <end position="112"/>
    </location>
</feature>
<keyword evidence="7" id="KW-1185">Reference proteome</keyword>
<dbReference type="Pfam" id="PF25469">
    <property type="entry name" value="WHD_NWD1"/>
    <property type="match status" value="1"/>
</dbReference>
<dbReference type="PANTHER" id="PTHR19871:SF37">
    <property type="entry name" value="GH25853P"/>
    <property type="match status" value="1"/>
</dbReference>
<gene>
    <name evidence="6" type="ORF">AFUS01_LOCUS20405</name>
</gene>
<evidence type="ECO:0000259" key="4">
    <source>
        <dbReference type="Pfam" id="PF24883"/>
    </source>
</evidence>
<evidence type="ECO:0000259" key="5">
    <source>
        <dbReference type="Pfam" id="PF25469"/>
    </source>
</evidence>
<feature type="region of interest" description="Disordered" evidence="3">
    <location>
        <begin position="1"/>
        <end position="64"/>
    </location>
</feature>
<keyword evidence="2" id="KW-0677">Repeat</keyword>
<reference evidence="6" key="1">
    <citation type="submission" date="2021-06" db="EMBL/GenBank/DDBJ databases">
        <authorList>
            <person name="Hodson N. C."/>
            <person name="Mongue J. A."/>
            <person name="Jaron S. K."/>
        </authorList>
    </citation>
    <scope>NUCLEOTIDE SEQUENCE</scope>
</reference>
<proteinExistence type="predicted"/>
<dbReference type="PANTHER" id="PTHR19871">
    <property type="entry name" value="BETA TRANSDUCIN-RELATED PROTEIN"/>
    <property type="match status" value="1"/>
</dbReference>
<dbReference type="OrthoDB" id="2325716at2759"/>
<dbReference type="InterPro" id="IPR001680">
    <property type="entry name" value="WD40_rpt"/>
</dbReference>
<dbReference type="SMART" id="SM00320">
    <property type="entry name" value="WD40"/>
    <property type="match status" value="3"/>
</dbReference>
<dbReference type="InterPro" id="IPR057588">
    <property type="entry name" value="NWD1/2-like_WH"/>
</dbReference>
<accession>A0A8J2KTB3</accession>
<evidence type="ECO:0000313" key="6">
    <source>
        <dbReference type="EMBL" id="CAG7731845.1"/>
    </source>
</evidence>
<organism evidence="6 7">
    <name type="scientific">Allacma fusca</name>
    <dbReference type="NCBI Taxonomy" id="39272"/>
    <lineage>
        <taxon>Eukaryota</taxon>
        <taxon>Metazoa</taxon>
        <taxon>Ecdysozoa</taxon>
        <taxon>Arthropoda</taxon>
        <taxon>Hexapoda</taxon>
        <taxon>Collembola</taxon>
        <taxon>Symphypleona</taxon>
        <taxon>Sminthuridae</taxon>
        <taxon>Allacma</taxon>
    </lineage>
</organism>
<evidence type="ECO:0000256" key="1">
    <source>
        <dbReference type="ARBA" id="ARBA00022574"/>
    </source>
</evidence>
<dbReference type="Pfam" id="PF24883">
    <property type="entry name" value="NPHP3_N"/>
    <property type="match status" value="1"/>
</dbReference>